<reference evidence="2 3" key="1">
    <citation type="submission" date="2019-03" db="EMBL/GenBank/DDBJ databases">
        <title>Metabolic potential of uncultured bacteria and archaea associated with petroleum seepage in deep-sea sediments.</title>
        <authorList>
            <person name="Dong X."/>
            <person name="Hubert C."/>
        </authorList>
    </citation>
    <scope>NUCLEOTIDE SEQUENCE [LARGE SCALE GENOMIC DNA]</scope>
    <source>
        <strain evidence="2">E29_bin36</strain>
    </source>
</reference>
<evidence type="ECO:0000259" key="1">
    <source>
        <dbReference type="Pfam" id="PF13847"/>
    </source>
</evidence>
<dbReference type="InterPro" id="IPR029063">
    <property type="entry name" value="SAM-dependent_MTases_sf"/>
</dbReference>
<dbReference type="EMBL" id="SOIP01000098">
    <property type="protein sequence ID" value="TET82731.1"/>
    <property type="molecule type" value="Genomic_DNA"/>
</dbReference>
<keyword evidence="2" id="KW-0489">Methyltransferase</keyword>
<proteinExistence type="predicted"/>
<comment type="caution">
    <text evidence="2">The sequence shown here is derived from an EMBL/GenBank/DDBJ whole genome shotgun (WGS) entry which is preliminary data.</text>
</comment>
<dbReference type="GO" id="GO:0032259">
    <property type="term" value="P:methylation"/>
    <property type="evidence" value="ECO:0007669"/>
    <property type="project" value="UniProtKB-KW"/>
</dbReference>
<dbReference type="Proteomes" id="UP000315534">
    <property type="component" value="Unassembled WGS sequence"/>
</dbReference>
<dbReference type="GO" id="GO:0008168">
    <property type="term" value="F:methyltransferase activity"/>
    <property type="evidence" value="ECO:0007669"/>
    <property type="project" value="UniProtKB-KW"/>
</dbReference>
<dbReference type="Gene3D" id="3.40.50.150">
    <property type="entry name" value="Vaccinia Virus protein VP39"/>
    <property type="match status" value="1"/>
</dbReference>
<dbReference type="PANTHER" id="PTHR45128">
    <property type="entry name" value="METHYLTRANSFERASE TYPE 11"/>
    <property type="match status" value="1"/>
</dbReference>
<accession>A0A523XU02</accession>
<dbReference type="InterPro" id="IPR053173">
    <property type="entry name" value="SAM-binding_MTase"/>
</dbReference>
<feature type="domain" description="Methyltransferase" evidence="1">
    <location>
        <begin position="36"/>
        <end position="157"/>
    </location>
</feature>
<evidence type="ECO:0000313" key="2">
    <source>
        <dbReference type="EMBL" id="TET82731.1"/>
    </source>
</evidence>
<dbReference type="AlphaFoldDB" id="A0A523XU02"/>
<organism evidence="2 3">
    <name type="scientific">candidate division TA06 bacterium</name>
    <dbReference type="NCBI Taxonomy" id="2250710"/>
    <lineage>
        <taxon>Bacteria</taxon>
        <taxon>Bacteria division TA06</taxon>
    </lineage>
</organism>
<dbReference type="InterPro" id="IPR025714">
    <property type="entry name" value="Methyltranfer_dom"/>
</dbReference>
<dbReference type="Pfam" id="PF13847">
    <property type="entry name" value="Methyltransf_31"/>
    <property type="match status" value="1"/>
</dbReference>
<sequence length="176" mass="19610">MDKAQSDFDFKVMSLTYKLRDLFSPPRNILGEAGIEQGFHVLDYGCGPGSYTTPLEALVGKSGKIYAVDFHPLAIKKVQRIVSKKHLINVEIIHSDCKTGLPDNSVNVVLLYDILHDLSDPNGVLEELHRVLKPGGILSFTDHHLNEDETLSKVTNKGLFRLSKKGKKTYTFSKEG</sequence>
<gene>
    <name evidence="2" type="ORF">E3J38_01650</name>
</gene>
<dbReference type="SUPFAM" id="SSF53335">
    <property type="entry name" value="S-adenosyl-L-methionine-dependent methyltransferases"/>
    <property type="match status" value="1"/>
</dbReference>
<dbReference type="CDD" id="cd02440">
    <property type="entry name" value="AdoMet_MTases"/>
    <property type="match status" value="1"/>
</dbReference>
<name>A0A523XU02_UNCT6</name>
<evidence type="ECO:0000313" key="3">
    <source>
        <dbReference type="Proteomes" id="UP000315534"/>
    </source>
</evidence>
<keyword evidence="2" id="KW-0808">Transferase</keyword>
<protein>
    <submittedName>
        <fullName evidence="2">Class I SAM-dependent methyltransferase</fullName>
    </submittedName>
</protein>
<dbReference type="PANTHER" id="PTHR45128:SF1">
    <property type="entry name" value="S-ADENOSYLMETHIONINE-DEPENDENT METHYLTRANSFERASE RV2258C"/>
    <property type="match status" value="1"/>
</dbReference>